<dbReference type="PANTHER" id="PTHR33337">
    <property type="entry name" value="GFA DOMAIN-CONTAINING PROTEIN"/>
    <property type="match status" value="1"/>
</dbReference>
<organism evidence="6 7">
    <name type="scientific">Roseateles subflavus</name>
    <dbReference type="NCBI Taxonomy" id="3053353"/>
    <lineage>
        <taxon>Bacteria</taxon>
        <taxon>Pseudomonadati</taxon>
        <taxon>Pseudomonadota</taxon>
        <taxon>Betaproteobacteria</taxon>
        <taxon>Burkholderiales</taxon>
        <taxon>Sphaerotilaceae</taxon>
        <taxon>Roseateles</taxon>
    </lineage>
</organism>
<comment type="caution">
    <text evidence="6">The sequence shown here is derived from an EMBL/GenBank/DDBJ whole genome shotgun (WGS) entry which is preliminary data.</text>
</comment>
<name>A0ABT7LD41_9BURK</name>
<sequence length="148" mass="15855">MRQDLTPSSRRGGCHCGAVTLRVAEPLQAPIHCHCGLCRRLSGAAFTTWLSLPVEALDVQGAEQLRAYRPTVHLERLFCSQCGTHVMTRDARHGHITGVPAGVMPAGDVPPASGEYFVSHKASWQPLSADVPCFGGETGFELVPRPAA</sequence>
<protein>
    <submittedName>
        <fullName evidence="6">GFA family protein</fullName>
    </submittedName>
</protein>
<evidence type="ECO:0000256" key="4">
    <source>
        <dbReference type="ARBA" id="ARBA00023239"/>
    </source>
</evidence>
<dbReference type="Proteomes" id="UP001238603">
    <property type="component" value="Unassembled WGS sequence"/>
</dbReference>
<keyword evidence="2" id="KW-0479">Metal-binding</keyword>
<keyword evidence="4" id="KW-0456">Lyase</keyword>
<evidence type="ECO:0000313" key="7">
    <source>
        <dbReference type="Proteomes" id="UP001238603"/>
    </source>
</evidence>
<evidence type="ECO:0000259" key="5">
    <source>
        <dbReference type="PROSITE" id="PS51891"/>
    </source>
</evidence>
<proteinExistence type="inferred from homology"/>
<comment type="similarity">
    <text evidence="1">Belongs to the Gfa family.</text>
</comment>
<reference evidence="6 7" key="1">
    <citation type="submission" date="2023-06" db="EMBL/GenBank/DDBJ databases">
        <title>Pelomonas sp. APW6 16S ribosomal RNA gene genome sequencing and assembly.</title>
        <authorList>
            <person name="Woo H."/>
        </authorList>
    </citation>
    <scope>NUCLEOTIDE SEQUENCE [LARGE SCALE GENOMIC DNA]</scope>
    <source>
        <strain evidence="6 7">APW6</strain>
    </source>
</reference>
<evidence type="ECO:0000256" key="1">
    <source>
        <dbReference type="ARBA" id="ARBA00005495"/>
    </source>
</evidence>
<dbReference type="PROSITE" id="PS51891">
    <property type="entry name" value="CENP_V_GFA"/>
    <property type="match status" value="1"/>
</dbReference>
<gene>
    <name evidence="6" type="ORF">QRD43_02525</name>
</gene>
<dbReference type="Gene3D" id="3.90.1590.10">
    <property type="entry name" value="glutathione-dependent formaldehyde- activating enzyme (gfa)"/>
    <property type="match status" value="1"/>
</dbReference>
<dbReference type="PANTHER" id="PTHR33337:SF40">
    <property type="entry name" value="CENP-V_GFA DOMAIN-CONTAINING PROTEIN-RELATED"/>
    <property type="match status" value="1"/>
</dbReference>
<evidence type="ECO:0000256" key="3">
    <source>
        <dbReference type="ARBA" id="ARBA00022833"/>
    </source>
</evidence>
<evidence type="ECO:0000256" key="2">
    <source>
        <dbReference type="ARBA" id="ARBA00022723"/>
    </source>
</evidence>
<dbReference type="InterPro" id="IPR006913">
    <property type="entry name" value="CENP-V/GFA"/>
</dbReference>
<keyword evidence="3" id="KW-0862">Zinc</keyword>
<dbReference type="SUPFAM" id="SSF51316">
    <property type="entry name" value="Mss4-like"/>
    <property type="match status" value="1"/>
</dbReference>
<dbReference type="InterPro" id="IPR011057">
    <property type="entry name" value="Mss4-like_sf"/>
</dbReference>
<dbReference type="RefSeq" id="WP_285980895.1">
    <property type="nucleotide sequence ID" value="NZ_JASVDS010000001.1"/>
</dbReference>
<keyword evidence="7" id="KW-1185">Reference proteome</keyword>
<evidence type="ECO:0000313" key="6">
    <source>
        <dbReference type="EMBL" id="MDL5030768.1"/>
    </source>
</evidence>
<accession>A0ABT7LD41</accession>
<dbReference type="EMBL" id="JASVDS010000001">
    <property type="protein sequence ID" value="MDL5030768.1"/>
    <property type="molecule type" value="Genomic_DNA"/>
</dbReference>
<feature type="domain" description="CENP-V/GFA" evidence="5">
    <location>
        <begin position="10"/>
        <end position="118"/>
    </location>
</feature>
<dbReference type="Pfam" id="PF04828">
    <property type="entry name" value="GFA"/>
    <property type="match status" value="1"/>
</dbReference>